<evidence type="ECO:0000256" key="4">
    <source>
        <dbReference type="HAMAP-Rule" id="MF_00374"/>
    </source>
</evidence>
<dbReference type="InterPro" id="IPR036049">
    <property type="entry name" value="Ribosomal_uL29_sf"/>
</dbReference>
<dbReference type="GO" id="GO:0009507">
    <property type="term" value="C:chloroplast"/>
    <property type="evidence" value="ECO:0007669"/>
    <property type="project" value="UniProtKB-SubCell"/>
</dbReference>
<evidence type="ECO:0000313" key="5">
    <source>
        <dbReference type="EMBL" id="SCW23027.1"/>
    </source>
</evidence>
<evidence type="ECO:0000256" key="1">
    <source>
        <dbReference type="ARBA" id="ARBA00009254"/>
    </source>
</evidence>
<dbReference type="HAMAP" id="MF_00374">
    <property type="entry name" value="Ribosomal_uL29"/>
    <property type="match status" value="1"/>
</dbReference>
<reference evidence="5" key="1">
    <citation type="submission" date="2016-10" db="EMBL/GenBank/DDBJ databases">
        <title>Chloroplast genomes as a tool to resolve red algal phylogenies: a case study in the Nemaliales.</title>
        <authorList>
            <person name="Costa J.F."/>
            <person name="Lin S.M."/>
            <person name="Macaya E.C."/>
            <person name="Fernandez-Garcia C."/>
            <person name="Verbruggen H."/>
        </authorList>
    </citation>
    <scope>NUCLEOTIDE SEQUENCE</scope>
    <source>
        <strain evidence="5">H.1444</strain>
    </source>
</reference>
<keyword evidence="5" id="KW-0150">Chloroplast</keyword>
<organism evidence="5">
    <name type="scientific">Nemalion sp. H.1444</name>
    <dbReference type="NCBI Taxonomy" id="1907586"/>
    <lineage>
        <taxon>Eukaryota</taxon>
        <taxon>Rhodophyta</taxon>
        <taxon>Florideophyceae</taxon>
        <taxon>Nemaliophycidae</taxon>
        <taxon>Nemaliales</taxon>
        <taxon>Nemaliaceae</taxon>
        <taxon>Nemalion</taxon>
    </lineage>
</organism>
<reference evidence="5" key="2">
    <citation type="submission" date="2016-10" db="EMBL/GenBank/DDBJ databases">
        <authorList>
            <person name="de Groot N.N."/>
        </authorList>
    </citation>
    <scope>NUCLEOTIDE SEQUENCE</scope>
    <source>
        <strain evidence="5">H.1444</strain>
    </source>
</reference>
<comment type="similarity">
    <text evidence="1 4">Belongs to the universal ribosomal protein uL29 family.</text>
</comment>
<dbReference type="GO" id="GO:0003735">
    <property type="term" value="F:structural constituent of ribosome"/>
    <property type="evidence" value="ECO:0007669"/>
    <property type="project" value="InterPro"/>
</dbReference>
<keyword evidence="5" id="KW-0934">Plastid</keyword>
<sequence>MNQLRSKDLRLLSNEELDRKILEIKKILFDFRMKQGTKQSIQPHSLRNCKNQLSQIMTIRHEKNKR</sequence>
<dbReference type="EMBL" id="LT622871">
    <property type="protein sequence ID" value="SCW23027.1"/>
    <property type="molecule type" value="Genomic_DNA"/>
</dbReference>
<dbReference type="GO" id="GO:0006412">
    <property type="term" value="P:translation"/>
    <property type="evidence" value="ECO:0007669"/>
    <property type="project" value="UniProtKB-UniRule"/>
</dbReference>
<dbReference type="GO" id="GO:1990904">
    <property type="term" value="C:ribonucleoprotein complex"/>
    <property type="evidence" value="ECO:0007669"/>
    <property type="project" value="UniProtKB-KW"/>
</dbReference>
<dbReference type="AlphaFoldDB" id="A0A1G4NWJ4"/>
<gene>
    <name evidence="4 5" type="primary">rpl29</name>
    <name evidence="5" type="ORF">H1444_167</name>
</gene>
<keyword evidence="2 4" id="KW-0689">Ribosomal protein</keyword>
<keyword evidence="3 4" id="KW-0687">Ribonucleoprotein</keyword>
<dbReference type="NCBIfam" id="TIGR00012">
    <property type="entry name" value="L29"/>
    <property type="match status" value="1"/>
</dbReference>
<proteinExistence type="inferred from homology"/>
<name>A0A1G4NWJ4_9FLOR</name>
<dbReference type="InterPro" id="IPR001854">
    <property type="entry name" value="Ribosomal_uL29"/>
</dbReference>
<evidence type="ECO:0000256" key="2">
    <source>
        <dbReference type="ARBA" id="ARBA00022980"/>
    </source>
</evidence>
<dbReference type="Pfam" id="PF00831">
    <property type="entry name" value="Ribosomal_L29"/>
    <property type="match status" value="1"/>
</dbReference>
<accession>A0A1G4NWJ4</accession>
<evidence type="ECO:0000256" key="3">
    <source>
        <dbReference type="ARBA" id="ARBA00023274"/>
    </source>
</evidence>
<geneLocation type="chloroplast" evidence="5"/>
<comment type="subcellular location">
    <subcellularLocation>
        <location evidence="4">Plastid</location>
        <location evidence="4">Chloroplast</location>
    </subcellularLocation>
</comment>
<dbReference type="Gene3D" id="1.10.287.310">
    <property type="match status" value="1"/>
</dbReference>
<protein>
    <recommendedName>
        <fullName evidence="4">Large ribosomal subunit protein uL29c</fullName>
    </recommendedName>
</protein>
<dbReference type="GO" id="GO:0005840">
    <property type="term" value="C:ribosome"/>
    <property type="evidence" value="ECO:0007669"/>
    <property type="project" value="UniProtKB-KW"/>
</dbReference>
<dbReference type="SUPFAM" id="SSF46561">
    <property type="entry name" value="Ribosomal protein L29 (L29p)"/>
    <property type="match status" value="1"/>
</dbReference>